<comment type="caution">
    <text evidence="11">The sequence shown here is derived from an EMBL/GenBank/DDBJ whole genome shotgun (WGS) entry which is preliminary data.</text>
</comment>
<evidence type="ECO:0000256" key="7">
    <source>
        <dbReference type="ARBA" id="ARBA00047445"/>
    </source>
</evidence>
<dbReference type="EC" id="2.4.2.19" evidence="3"/>
<evidence type="ECO:0000256" key="8">
    <source>
        <dbReference type="PIRNR" id="PIRNR006250"/>
    </source>
</evidence>
<evidence type="ECO:0000313" key="12">
    <source>
        <dbReference type="Proteomes" id="UP000010119"/>
    </source>
</evidence>
<dbReference type="PIRSF" id="PIRSF006250">
    <property type="entry name" value="NadC_ModD"/>
    <property type="match status" value="1"/>
</dbReference>
<evidence type="ECO:0000256" key="2">
    <source>
        <dbReference type="ARBA" id="ARBA00009400"/>
    </source>
</evidence>
<reference evidence="11" key="1">
    <citation type="submission" date="2010-06" db="EMBL/GenBank/DDBJ databases">
        <authorList>
            <person name="Muzny D."/>
            <person name="Qin X."/>
            <person name="Buhay C."/>
            <person name="Dugan-Rocha S."/>
            <person name="Ding Y."/>
            <person name="Chen G."/>
            <person name="Hawes A."/>
            <person name="Holder M."/>
            <person name="Jhangiani S."/>
            <person name="Johnson A."/>
            <person name="Khan Z."/>
            <person name="Li Z."/>
            <person name="Liu W."/>
            <person name="Liu X."/>
            <person name="Perez L."/>
            <person name="Shen H."/>
            <person name="Wang Q."/>
            <person name="Watt J."/>
            <person name="Xi L."/>
            <person name="Xin Y."/>
            <person name="Zhou J."/>
            <person name="Deng J."/>
            <person name="Jiang H."/>
            <person name="Liu Y."/>
            <person name="Qu J."/>
            <person name="Song X.-Z."/>
            <person name="Zhang L."/>
            <person name="Villasana D."/>
            <person name="Johnson A."/>
            <person name="Liu J."/>
            <person name="Liyanage D."/>
            <person name="Lorensuhewa L."/>
            <person name="Robinson T."/>
            <person name="Song A."/>
            <person name="Song B.-B."/>
            <person name="Dinh H."/>
            <person name="Thornton R."/>
            <person name="Coyle M."/>
            <person name="Francisco L."/>
            <person name="Jackson L."/>
            <person name="Javaid M."/>
            <person name="Korchina V."/>
            <person name="Kovar C."/>
            <person name="Mata R."/>
            <person name="Mathew T."/>
            <person name="Ngo R."/>
            <person name="Nguyen L."/>
            <person name="Nguyen N."/>
            <person name="Okwuonu G."/>
            <person name="Ongeri F."/>
            <person name="Pham C."/>
            <person name="Simmons D."/>
            <person name="Wilczek-Boney K."/>
            <person name="Hale W."/>
            <person name="Jakkamsetti A."/>
            <person name="Pham P."/>
            <person name="Ruth R."/>
            <person name="San Lucas F."/>
            <person name="Warren J."/>
            <person name="Zhang J."/>
            <person name="Zhao Z."/>
            <person name="Zhou C."/>
            <person name="Zhu D."/>
            <person name="Lee S."/>
            <person name="Bess C."/>
            <person name="Blankenburg K."/>
            <person name="Forbes L."/>
            <person name="Fu Q."/>
            <person name="Gubbala S."/>
            <person name="Hirani K."/>
            <person name="Jayaseelan J.C."/>
            <person name="Lara F."/>
            <person name="Munidasa M."/>
            <person name="Palculict T."/>
            <person name="Patil S."/>
            <person name="Pu L.-L."/>
            <person name="Saada N."/>
            <person name="Tang L."/>
            <person name="Weissenberger G."/>
            <person name="Zhu Y."/>
            <person name="Hemphill L."/>
            <person name="Shang Y."/>
            <person name="Youmans B."/>
            <person name="Ayvaz T."/>
            <person name="Ross M."/>
            <person name="Santibanez J."/>
            <person name="Aqrawi P."/>
            <person name="Gross S."/>
            <person name="Joshi V."/>
            <person name="Fowler G."/>
            <person name="Nazareth L."/>
            <person name="Reid J."/>
            <person name="Worley K."/>
            <person name="Petrosino J."/>
            <person name="Highlander S."/>
            <person name="Gibbs R."/>
        </authorList>
    </citation>
    <scope>NUCLEOTIDE SEQUENCE [LARGE SCALE GENOMIC DNA]</scope>
    <source>
        <strain evidence="11">DSM 20601</strain>
    </source>
</reference>
<comment type="pathway">
    <text evidence="1">Cofactor biosynthesis; NAD(+) biosynthesis; nicotinate D-ribonucleotide from quinolinate: step 1/1.</text>
</comment>
<dbReference type="InterPro" id="IPR002638">
    <property type="entry name" value="Quinolinate_PRibosylTrfase_C"/>
</dbReference>
<protein>
    <recommendedName>
        <fullName evidence="4">Putative pyrophosphorylase ModD</fullName>
        <ecNumber evidence="3">2.4.2.19</ecNumber>
    </recommendedName>
</protein>
<dbReference type="InterPro" id="IPR036068">
    <property type="entry name" value="Nicotinate_pribotase-like_C"/>
</dbReference>
<dbReference type="STRING" id="525367.HMPREF0556_10633"/>
<evidence type="ECO:0000256" key="6">
    <source>
        <dbReference type="ARBA" id="ARBA00022679"/>
    </source>
</evidence>
<feature type="domain" description="Quinolinate phosphoribosyl transferase N-terminal" evidence="10">
    <location>
        <begin position="26"/>
        <end position="109"/>
    </location>
</feature>
<evidence type="ECO:0000313" key="11">
    <source>
        <dbReference type="EMBL" id="EFI84080.1"/>
    </source>
</evidence>
<dbReference type="InterPro" id="IPR006242">
    <property type="entry name" value="ModD"/>
</dbReference>
<dbReference type="InterPro" id="IPR013785">
    <property type="entry name" value="Aldolase_TIM"/>
</dbReference>
<keyword evidence="12" id="KW-1185">Reference proteome</keyword>
<dbReference type="CDD" id="cd01573">
    <property type="entry name" value="modD_like"/>
    <property type="match status" value="1"/>
</dbReference>
<dbReference type="Proteomes" id="UP000010119">
    <property type="component" value="Unassembled WGS sequence"/>
</dbReference>
<dbReference type="HOGENOM" id="CLU_039622_2_1_9"/>
<dbReference type="InterPro" id="IPR022412">
    <property type="entry name" value="Quinolinate_PRibosylTrfase_N"/>
</dbReference>
<keyword evidence="6 8" id="KW-0808">Transferase</keyword>
<dbReference type="GO" id="GO:0009435">
    <property type="term" value="P:NAD+ biosynthetic process"/>
    <property type="evidence" value="ECO:0007669"/>
    <property type="project" value="InterPro"/>
</dbReference>
<organism evidence="11 12">
    <name type="scientific">Listeria grayi DSM 20601</name>
    <dbReference type="NCBI Taxonomy" id="525367"/>
    <lineage>
        <taxon>Bacteria</taxon>
        <taxon>Bacillati</taxon>
        <taxon>Bacillota</taxon>
        <taxon>Bacilli</taxon>
        <taxon>Bacillales</taxon>
        <taxon>Listeriaceae</taxon>
        <taxon>Listeria</taxon>
    </lineage>
</organism>
<dbReference type="Pfam" id="PF01729">
    <property type="entry name" value="QRPTase_C"/>
    <property type="match status" value="1"/>
</dbReference>
<comment type="similarity">
    <text evidence="2 8">Belongs to the NadC/ModD family.</text>
</comment>
<dbReference type="AlphaFoldDB" id="D7UWM2"/>
<dbReference type="FunFam" id="3.20.20.70:FF:000030">
    <property type="entry name" value="Nicotinate-nucleotide pyrophosphorylase, carboxylating"/>
    <property type="match status" value="1"/>
</dbReference>
<dbReference type="InterPro" id="IPR027277">
    <property type="entry name" value="NadC/ModD"/>
</dbReference>
<dbReference type="Gene3D" id="3.90.1170.20">
    <property type="entry name" value="Quinolinate phosphoribosyl transferase, N-terminal domain"/>
    <property type="match status" value="1"/>
</dbReference>
<sequence length="292" mass="31782">MKERISLFFTQQELDSFLEEDLPYFDLTTFSLGIGDIAGEIAYVVREDCLVCGTEEVARLFQNCSVQRNHFVPSGTRVTAGSVILSGTGSGESLNHVWKVGQNILDHCSAIATKTSKFIDIMAAADSKAALLTTRKGFPGTKKLATKAILTGGAMPHRLGLSESILIFEQHLHLLGGQQALEYKLASLKSKNCEKKIIVETFNLTEAETYLRLGADGIQFDKVPATDLQQGAVYLKSKFPQCTLLAAGGINEQNLAEYAKCTIDGIVTTSLYHAKPIDIGVKMMRNEGIKAT</sequence>
<evidence type="ECO:0000256" key="4">
    <source>
        <dbReference type="ARBA" id="ARBA00019205"/>
    </source>
</evidence>
<dbReference type="PANTHER" id="PTHR32179">
    <property type="entry name" value="NICOTINATE-NUCLEOTIDE PYROPHOSPHORYLASE [CARBOXYLATING]"/>
    <property type="match status" value="1"/>
</dbReference>
<dbReference type="SUPFAM" id="SSF51690">
    <property type="entry name" value="Nicotinate/Quinolinate PRTase C-terminal domain-like"/>
    <property type="match status" value="1"/>
</dbReference>
<keyword evidence="5 8" id="KW-0328">Glycosyltransferase</keyword>
<dbReference type="NCBIfam" id="TIGR01334">
    <property type="entry name" value="modD"/>
    <property type="match status" value="1"/>
</dbReference>
<comment type="catalytic activity">
    <reaction evidence="7">
        <text>nicotinate beta-D-ribonucleotide + CO2 + diphosphate = quinolinate + 5-phospho-alpha-D-ribose 1-diphosphate + 2 H(+)</text>
        <dbReference type="Rhea" id="RHEA:12733"/>
        <dbReference type="ChEBI" id="CHEBI:15378"/>
        <dbReference type="ChEBI" id="CHEBI:16526"/>
        <dbReference type="ChEBI" id="CHEBI:29959"/>
        <dbReference type="ChEBI" id="CHEBI:33019"/>
        <dbReference type="ChEBI" id="CHEBI:57502"/>
        <dbReference type="ChEBI" id="CHEBI:58017"/>
        <dbReference type="EC" id="2.4.2.19"/>
    </reaction>
</comment>
<evidence type="ECO:0000256" key="5">
    <source>
        <dbReference type="ARBA" id="ARBA00022676"/>
    </source>
</evidence>
<dbReference type="PANTHER" id="PTHR32179:SF4">
    <property type="entry name" value="PYROPHOSPHORYLASE MODD-RELATED"/>
    <property type="match status" value="1"/>
</dbReference>
<gene>
    <name evidence="11" type="primary">nadC</name>
    <name evidence="11" type="ORF">HMPREF0556_10633</name>
</gene>
<dbReference type="Gene3D" id="3.20.20.70">
    <property type="entry name" value="Aldolase class I"/>
    <property type="match status" value="1"/>
</dbReference>
<dbReference type="InterPro" id="IPR037128">
    <property type="entry name" value="Quinolinate_PRibosylTase_N_sf"/>
</dbReference>
<dbReference type="eggNOG" id="COG0157">
    <property type="taxonomic scope" value="Bacteria"/>
</dbReference>
<evidence type="ECO:0000256" key="1">
    <source>
        <dbReference type="ARBA" id="ARBA00004893"/>
    </source>
</evidence>
<dbReference type="GO" id="GO:0034213">
    <property type="term" value="P:quinolinate catabolic process"/>
    <property type="evidence" value="ECO:0007669"/>
    <property type="project" value="TreeGrafter"/>
</dbReference>
<evidence type="ECO:0000259" key="9">
    <source>
        <dbReference type="Pfam" id="PF01729"/>
    </source>
</evidence>
<feature type="domain" description="Quinolinate phosphoribosyl transferase C-terminal" evidence="9">
    <location>
        <begin position="111"/>
        <end position="281"/>
    </location>
</feature>
<name>D7UWM2_LISGR</name>
<dbReference type="Pfam" id="PF02749">
    <property type="entry name" value="QRPTase_N"/>
    <property type="match status" value="1"/>
</dbReference>
<dbReference type="GO" id="GO:0005737">
    <property type="term" value="C:cytoplasm"/>
    <property type="evidence" value="ECO:0007669"/>
    <property type="project" value="TreeGrafter"/>
</dbReference>
<accession>D7UWM2</accession>
<evidence type="ECO:0000259" key="10">
    <source>
        <dbReference type="Pfam" id="PF02749"/>
    </source>
</evidence>
<dbReference type="EMBL" id="ACCR02000003">
    <property type="protein sequence ID" value="EFI84080.1"/>
    <property type="molecule type" value="Genomic_DNA"/>
</dbReference>
<dbReference type="SUPFAM" id="SSF54675">
    <property type="entry name" value="Nicotinate/Quinolinate PRTase N-terminal domain-like"/>
    <property type="match status" value="1"/>
</dbReference>
<dbReference type="GO" id="GO:0004514">
    <property type="term" value="F:nicotinate-nucleotide diphosphorylase (carboxylating) activity"/>
    <property type="evidence" value="ECO:0007669"/>
    <property type="project" value="UniProtKB-EC"/>
</dbReference>
<proteinExistence type="inferred from homology"/>
<evidence type="ECO:0000256" key="3">
    <source>
        <dbReference type="ARBA" id="ARBA00011944"/>
    </source>
</evidence>